<evidence type="ECO:0000313" key="2">
    <source>
        <dbReference type="Proteomes" id="UP000735302"/>
    </source>
</evidence>
<sequence length="117" mass="13627">MPRFEFCFIFEPNILGRHKPMNVVLYISNWNYFDPSLSLSPKTRGFKTGFLGRGHKNKSTDKTRPLLMVTVLKERKTIWCQQPLDSKHQRFLAETFRVRPNLVRVSGNKSTEVTGVL</sequence>
<reference evidence="1 2" key="1">
    <citation type="journal article" date="2021" name="Elife">
        <title>Chloroplast acquisition without the gene transfer in kleptoplastic sea slugs, Plakobranchus ocellatus.</title>
        <authorList>
            <person name="Maeda T."/>
            <person name="Takahashi S."/>
            <person name="Yoshida T."/>
            <person name="Shimamura S."/>
            <person name="Takaki Y."/>
            <person name="Nagai Y."/>
            <person name="Toyoda A."/>
            <person name="Suzuki Y."/>
            <person name="Arimoto A."/>
            <person name="Ishii H."/>
            <person name="Satoh N."/>
            <person name="Nishiyama T."/>
            <person name="Hasebe M."/>
            <person name="Maruyama T."/>
            <person name="Minagawa J."/>
            <person name="Obokata J."/>
            <person name="Shigenobu S."/>
        </authorList>
    </citation>
    <scope>NUCLEOTIDE SEQUENCE [LARGE SCALE GENOMIC DNA]</scope>
</reference>
<gene>
    <name evidence="1" type="ORF">PoB_006575500</name>
</gene>
<dbReference type="EMBL" id="BLXT01007473">
    <property type="protein sequence ID" value="GFO39250.1"/>
    <property type="molecule type" value="Genomic_DNA"/>
</dbReference>
<accession>A0AAV4D523</accession>
<dbReference type="Proteomes" id="UP000735302">
    <property type="component" value="Unassembled WGS sequence"/>
</dbReference>
<keyword evidence="2" id="KW-1185">Reference proteome</keyword>
<dbReference type="AlphaFoldDB" id="A0AAV4D523"/>
<name>A0AAV4D523_9GAST</name>
<proteinExistence type="predicted"/>
<organism evidence="1 2">
    <name type="scientific">Plakobranchus ocellatus</name>
    <dbReference type="NCBI Taxonomy" id="259542"/>
    <lineage>
        <taxon>Eukaryota</taxon>
        <taxon>Metazoa</taxon>
        <taxon>Spiralia</taxon>
        <taxon>Lophotrochozoa</taxon>
        <taxon>Mollusca</taxon>
        <taxon>Gastropoda</taxon>
        <taxon>Heterobranchia</taxon>
        <taxon>Euthyneura</taxon>
        <taxon>Panpulmonata</taxon>
        <taxon>Sacoglossa</taxon>
        <taxon>Placobranchoidea</taxon>
        <taxon>Plakobranchidae</taxon>
        <taxon>Plakobranchus</taxon>
    </lineage>
</organism>
<protein>
    <submittedName>
        <fullName evidence="1">Uncharacterized protein</fullName>
    </submittedName>
</protein>
<evidence type="ECO:0000313" key="1">
    <source>
        <dbReference type="EMBL" id="GFO39250.1"/>
    </source>
</evidence>
<comment type="caution">
    <text evidence="1">The sequence shown here is derived from an EMBL/GenBank/DDBJ whole genome shotgun (WGS) entry which is preliminary data.</text>
</comment>